<organism evidence="3">
    <name type="scientific">marine metagenome</name>
    <dbReference type="NCBI Taxonomy" id="408172"/>
    <lineage>
        <taxon>unclassified sequences</taxon>
        <taxon>metagenomes</taxon>
        <taxon>ecological metagenomes</taxon>
    </lineage>
</organism>
<dbReference type="EMBL" id="UINC01001015">
    <property type="protein sequence ID" value="SUZ67549.1"/>
    <property type="molecule type" value="Genomic_DNA"/>
</dbReference>
<feature type="transmembrane region" description="Helical" evidence="1">
    <location>
        <begin position="266"/>
        <end position="284"/>
    </location>
</feature>
<feature type="transmembrane region" description="Helical" evidence="1">
    <location>
        <begin position="12"/>
        <end position="32"/>
    </location>
</feature>
<name>A0A381PNC0_9ZZZZ</name>
<evidence type="ECO:0000259" key="2">
    <source>
        <dbReference type="Pfam" id="PF00892"/>
    </source>
</evidence>
<dbReference type="SUPFAM" id="SSF103481">
    <property type="entry name" value="Multidrug resistance efflux transporter EmrE"/>
    <property type="match status" value="2"/>
</dbReference>
<sequence>MRLRIDAKNGSSFILLAGTLFSFSPLLFRWTSNESSEWLFLFWRSVGILIASLVALSVRPRSGRVAVLRVGFAKNLLAGALMAGMSTAFIVSIARIDAATTLFLQSLAPFSAALLGWLLLRERVDGHAWAAMGTAVAGVVIMGSSWGASSVFGLSAAACIPLMLGMYTVLLRDSQGRDLRAQVVFAGLTGMLIGSVAAFASGGFDLPVRDAVLGLTSGGVLLGVGLPIFNAAGRHVPAARTTLLLLSEIVLAPIWVWLIVDETPAVNTVIGGAVILVALVWVATHPGSRLPLTS</sequence>
<feature type="transmembrane region" description="Helical" evidence="1">
    <location>
        <begin position="152"/>
        <end position="171"/>
    </location>
</feature>
<feature type="transmembrane region" description="Helical" evidence="1">
    <location>
        <begin position="183"/>
        <end position="200"/>
    </location>
</feature>
<feature type="transmembrane region" description="Helical" evidence="1">
    <location>
        <begin position="76"/>
        <end position="96"/>
    </location>
</feature>
<feature type="transmembrane region" description="Helical" evidence="1">
    <location>
        <begin position="38"/>
        <end position="56"/>
    </location>
</feature>
<evidence type="ECO:0000256" key="1">
    <source>
        <dbReference type="SAM" id="Phobius"/>
    </source>
</evidence>
<dbReference type="PANTHER" id="PTHR22911:SF135">
    <property type="entry name" value="BLR4310 PROTEIN"/>
    <property type="match status" value="1"/>
</dbReference>
<dbReference type="PANTHER" id="PTHR22911">
    <property type="entry name" value="ACYL-MALONYL CONDENSING ENZYME-RELATED"/>
    <property type="match status" value="1"/>
</dbReference>
<reference evidence="3" key="1">
    <citation type="submission" date="2018-05" db="EMBL/GenBank/DDBJ databases">
        <authorList>
            <person name="Lanie J.A."/>
            <person name="Ng W.-L."/>
            <person name="Kazmierczak K.M."/>
            <person name="Andrzejewski T.M."/>
            <person name="Davidsen T.M."/>
            <person name="Wayne K.J."/>
            <person name="Tettelin H."/>
            <person name="Glass J.I."/>
            <person name="Rusch D."/>
            <person name="Podicherti R."/>
            <person name="Tsui H.-C.T."/>
            <person name="Winkler M.E."/>
        </authorList>
    </citation>
    <scope>NUCLEOTIDE SEQUENCE</scope>
</reference>
<feature type="transmembrane region" description="Helical" evidence="1">
    <location>
        <begin position="127"/>
        <end position="146"/>
    </location>
</feature>
<feature type="transmembrane region" description="Helical" evidence="1">
    <location>
        <begin position="102"/>
        <end position="120"/>
    </location>
</feature>
<gene>
    <name evidence="3" type="ORF">METZ01_LOCUS20403</name>
</gene>
<dbReference type="AlphaFoldDB" id="A0A381PNC0"/>
<keyword evidence="1" id="KW-0472">Membrane</keyword>
<feature type="transmembrane region" description="Helical" evidence="1">
    <location>
        <begin position="212"/>
        <end position="231"/>
    </location>
</feature>
<evidence type="ECO:0000313" key="3">
    <source>
        <dbReference type="EMBL" id="SUZ67549.1"/>
    </source>
</evidence>
<keyword evidence="1" id="KW-1133">Transmembrane helix</keyword>
<dbReference type="InterPro" id="IPR000620">
    <property type="entry name" value="EamA_dom"/>
</dbReference>
<proteinExistence type="predicted"/>
<dbReference type="GO" id="GO:0016020">
    <property type="term" value="C:membrane"/>
    <property type="evidence" value="ECO:0007669"/>
    <property type="project" value="InterPro"/>
</dbReference>
<accession>A0A381PNC0</accession>
<feature type="transmembrane region" description="Helical" evidence="1">
    <location>
        <begin position="243"/>
        <end position="260"/>
    </location>
</feature>
<keyword evidence="1" id="KW-0812">Transmembrane</keyword>
<protein>
    <recommendedName>
        <fullName evidence="2">EamA domain-containing protein</fullName>
    </recommendedName>
</protein>
<dbReference type="Pfam" id="PF00892">
    <property type="entry name" value="EamA"/>
    <property type="match status" value="1"/>
</dbReference>
<dbReference type="InterPro" id="IPR037185">
    <property type="entry name" value="EmrE-like"/>
</dbReference>
<feature type="domain" description="EamA" evidence="2">
    <location>
        <begin position="10"/>
        <end position="142"/>
    </location>
</feature>